<feature type="region of interest" description="Disordered" evidence="1">
    <location>
        <begin position="492"/>
        <end position="516"/>
    </location>
</feature>
<dbReference type="InterPro" id="IPR009030">
    <property type="entry name" value="Growth_fac_rcpt_cys_sf"/>
</dbReference>
<proteinExistence type="predicted"/>
<name>U9V454_RHIID</name>
<dbReference type="AlphaFoldDB" id="U9V454"/>
<evidence type="ECO:0000313" key="2">
    <source>
        <dbReference type="EMBL" id="ESA22666.1"/>
    </source>
</evidence>
<dbReference type="eggNOG" id="ENOG502RVHS">
    <property type="taxonomic scope" value="Eukaryota"/>
</dbReference>
<reference evidence="2" key="1">
    <citation type="submission" date="2013-07" db="EMBL/GenBank/DDBJ databases">
        <title>The genome of an arbuscular mycorrhizal fungus provides insights into the evolution of the oldest plant symbiosis.</title>
        <authorList>
            <consortium name="DOE Joint Genome Institute"/>
            <person name="Tisserant E."/>
            <person name="Malbreil M."/>
            <person name="Kuo A."/>
            <person name="Kohler A."/>
            <person name="Symeonidi A."/>
            <person name="Balestrini R."/>
            <person name="Charron P."/>
            <person name="Duensing N."/>
            <person name="Frei-dit-Frey N."/>
            <person name="Gianinazzi-Pearson V."/>
            <person name="Gilbert B."/>
            <person name="Handa Y."/>
            <person name="Hijri M."/>
            <person name="Kaul R."/>
            <person name="Kawaguchi M."/>
            <person name="Krajinski F."/>
            <person name="Lammers P."/>
            <person name="Lapierre D."/>
            <person name="Masclaux F.G."/>
            <person name="Murat C."/>
            <person name="Morin E."/>
            <person name="Ndikumana S."/>
            <person name="Pagni M."/>
            <person name="Petitpierre D."/>
            <person name="Requena N."/>
            <person name="Rosikiewicz P."/>
            <person name="Riley R."/>
            <person name="Saito K."/>
            <person name="San Clemente H."/>
            <person name="Shapiro H."/>
            <person name="van Tuinen D."/>
            <person name="Becard G."/>
            <person name="Bonfante P."/>
            <person name="Paszkowski U."/>
            <person name="Shachar-Hill Y."/>
            <person name="Young J.P."/>
            <person name="Sanders I.R."/>
            <person name="Henrissat B."/>
            <person name="Rensing S.A."/>
            <person name="Grigoriev I.V."/>
            <person name="Corradi N."/>
            <person name="Roux C."/>
            <person name="Martin F."/>
        </authorList>
    </citation>
    <scope>NUCLEOTIDE SEQUENCE</scope>
    <source>
        <strain evidence="2">DAOM 197198</strain>
    </source>
</reference>
<dbReference type="VEuPathDB" id="FungiDB:RhiirFUN_000213"/>
<dbReference type="HOGENOM" id="CLU_000288_7_8_1"/>
<protein>
    <recommendedName>
        <fullName evidence="3">Protein kinase domain-containing protein</fullName>
    </recommendedName>
</protein>
<accession>U9V454</accession>
<evidence type="ECO:0000256" key="1">
    <source>
        <dbReference type="SAM" id="MobiDB-lite"/>
    </source>
</evidence>
<dbReference type="EMBL" id="KI275388">
    <property type="protein sequence ID" value="ESA22666.1"/>
    <property type="molecule type" value="Genomic_DNA"/>
</dbReference>
<feature type="non-terminal residue" evidence="2">
    <location>
        <position position="658"/>
    </location>
</feature>
<dbReference type="SUPFAM" id="SSF57184">
    <property type="entry name" value="Growth factor receptor domain"/>
    <property type="match status" value="1"/>
</dbReference>
<organism evidence="2">
    <name type="scientific">Rhizophagus irregularis (strain DAOM 181602 / DAOM 197198 / MUCL 43194)</name>
    <name type="common">Arbuscular mycorrhizal fungus</name>
    <name type="synonym">Glomus intraradices</name>
    <dbReference type="NCBI Taxonomy" id="747089"/>
    <lineage>
        <taxon>Eukaryota</taxon>
        <taxon>Fungi</taxon>
        <taxon>Fungi incertae sedis</taxon>
        <taxon>Mucoromycota</taxon>
        <taxon>Glomeromycotina</taxon>
        <taxon>Glomeromycetes</taxon>
        <taxon>Glomerales</taxon>
        <taxon>Glomeraceae</taxon>
        <taxon>Rhizophagus</taxon>
    </lineage>
</organism>
<gene>
    <name evidence="2" type="ORF">GLOINDRAFT_16203</name>
</gene>
<sequence>MSFQNGNKINERCEKCDEQATKEWCKSCRINFFKENFTNWTSENKRIDDFIQEVQLNINCNDIVFEWIPYNQFDNIKEIKKDNVIILKLSTWNNGPLSYNRDERKWIREPNKKITLKCICNSQNNINGFLNEVKSYSTNIYEVESKIYGISQNPDTKDYLMIFENEYCWNCGEKYTDANNEWCKSCRRNYLKNNFTNWTSGNEKIDTFIQKMQLKINYSPDIVIEWIPCDQFYNIKEISNKNFTIVYSAIWKDGPLRYDYDKKEWIRESEKNVVLKCLYNSQNIIDEFLNEVKTYSTNVYGDDDNILNIYGISHNPETKDYIMVLQDGYCKECGEQYIDKWCKSCQINYFKRDFINWTSGNENIDNFIQNIQLKISNQSDIICEWIPYDQFNNIREICRSDLITIHKAIWKDGPLHYNKNEKKWIRESDKNIALKCLYNSQNNVNKLLSEVKAYFDNNDVVDNNDVEMLTNIDNISDSVNVDDADVDINIDDDDDIYADDDDNINADDDDIDDIGVDDDIDVDDDINIDDDIDVDDDIDIDDNDNNTNSIKIYGISQNPNTKDYIIVLQDVYCKECGEEYADVDDKWCKSCVIRDLRNNFANWTSGNKHIDDLIQEMQLKVDDSYDLLFEWIPYDQFNDIKEIGKGGFATIYSAIWSD</sequence>
<evidence type="ECO:0008006" key="3">
    <source>
        <dbReference type="Google" id="ProtNLM"/>
    </source>
</evidence>